<accession>A0ABN2PM03</accession>
<dbReference type="Pfam" id="PF07591">
    <property type="entry name" value="PT-HINT"/>
    <property type="match status" value="1"/>
</dbReference>
<dbReference type="SUPFAM" id="SSF51294">
    <property type="entry name" value="Hedgehog/intein (Hint) domain"/>
    <property type="match status" value="1"/>
</dbReference>
<evidence type="ECO:0000313" key="3">
    <source>
        <dbReference type="Proteomes" id="UP001501303"/>
    </source>
</evidence>
<keyword evidence="3" id="KW-1185">Reference proteome</keyword>
<name>A0ABN2PM03_9ACTN</name>
<protein>
    <recommendedName>
        <fullName evidence="4">Intein C-terminal splicing domain-containing protein</fullName>
    </recommendedName>
</protein>
<proteinExistence type="predicted"/>
<evidence type="ECO:0008006" key="4">
    <source>
        <dbReference type="Google" id="ProtNLM"/>
    </source>
</evidence>
<sequence length="180" mass="19504">MVANESSDTVDIVATDGHPFWVPDLEQWTDAGDLTPGTWLATGTGTLTQITAVEHHTLQLTVHNLTIADLHTYYVLAGATPVLVHNSNGSCGVWKSEFDKLPKGRQGHVREMPDEKTMRNAFERWTAGAERLPARGPKIPEVYRLGDGTVIQWRTASASGGATVDIQPGSGGKPMKIHLP</sequence>
<dbReference type="Proteomes" id="UP001501303">
    <property type="component" value="Unassembled WGS sequence"/>
</dbReference>
<evidence type="ECO:0000313" key="2">
    <source>
        <dbReference type="EMBL" id="GAA1925435.1"/>
    </source>
</evidence>
<gene>
    <name evidence="2" type="ORF">GCM10009716_37110</name>
</gene>
<dbReference type="Gene3D" id="2.170.16.10">
    <property type="entry name" value="Hedgehog/Intein (Hint) domain"/>
    <property type="match status" value="1"/>
</dbReference>
<feature type="region of interest" description="Disordered" evidence="1">
    <location>
        <begin position="161"/>
        <end position="180"/>
    </location>
</feature>
<dbReference type="InterPro" id="IPR036844">
    <property type="entry name" value="Hint_dom_sf"/>
</dbReference>
<reference evidence="2 3" key="1">
    <citation type="journal article" date="2019" name="Int. J. Syst. Evol. Microbiol.">
        <title>The Global Catalogue of Microorganisms (GCM) 10K type strain sequencing project: providing services to taxonomists for standard genome sequencing and annotation.</title>
        <authorList>
            <consortium name="The Broad Institute Genomics Platform"/>
            <consortium name="The Broad Institute Genome Sequencing Center for Infectious Disease"/>
            <person name="Wu L."/>
            <person name="Ma J."/>
        </authorList>
    </citation>
    <scope>NUCLEOTIDE SEQUENCE [LARGE SCALE GENOMIC DNA]</scope>
    <source>
        <strain evidence="2 3">JCM 13581</strain>
    </source>
</reference>
<evidence type="ECO:0000256" key="1">
    <source>
        <dbReference type="SAM" id="MobiDB-lite"/>
    </source>
</evidence>
<dbReference type="EMBL" id="BAAAMJ010000043">
    <property type="protein sequence ID" value="GAA1925435.1"/>
    <property type="molecule type" value="Genomic_DNA"/>
</dbReference>
<organism evidence="2 3">
    <name type="scientific">Streptomyces sodiiphilus</name>
    <dbReference type="NCBI Taxonomy" id="226217"/>
    <lineage>
        <taxon>Bacteria</taxon>
        <taxon>Bacillati</taxon>
        <taxon>Actinomycetota</taxon>
        <taxon>Actinomycetes</taxon>
        <taxon>Kitasatosporales</taxon>
        <taxon>Streptomycetaceae</taxon>
        <taxon>Streptomyces</taxon>
    </lineage>
</organism>
<comment type="caution">
    <text evidence="2">The sequence shown here is derived from an EMBL/GenBank/DDBJ whole genome shotgun (WGS) entry which is preliminary data.</text>
</comment>